<dbReference type="InterPro" id="IPR011611">
    <property type="entry name" value="PfkB_dom"/>
</dbReference>
<reference evidence="4 5" key="1">
    <citation type="submission" date="2016-03" db="EMBL/GenBank/DDBJ databases">
        <title>Choanephora cucurbitarum.</title>
        <authorList>
            <person name="Min B."/>
            <person name="Park H."/>
            <person name="Park J.-H."/>
            <person name="Shin H.-D."/>
            <person name="Choi I.-G."/>
        </authorList>
    </citation>
    <scope>NUCLEOTIDE SEQUENCE [LARGE SCALE GENOMIC DNA]</scope>
    <source>
        <strain evidence="4 5">KUS-F28377</strain>
    </source>
</reference>
<sequence length="165" mass="18433">TMTKGEEWNKQLKISIELEDPGAPELDELLKKSDVFFFSKEFAMKKGFNDSKEFIRYYQPRSKPGSILFCTWGSQGAACSSRIGDILCVPAPQKDQASNSVGAGDTFIAGVIYCLGRSYSLWFALKFACELANREITQTGFDNLTKDNMSKYSSRNSSISALYKI</sequence>
<dbReference type="PROSITE" id="PS00584">
    <property type="entry name" value="PFKB_KINASES_2"/>
    <property type="match status" value="1"/>
</dbReference>
<keyword evidence="1" id="KW-0808">Transferase</keyword>
<dbReference type="Gene3D" id="3.40.1190.20">
    <property type="match status" value="1"/>
</dbReference>
<dbReference type="Pfam" id="PF00294">
    <property type="entry name" value="PfkB"/>
    <property type="match status" value="1"/>
</dbReference>
<comment type="caution">
    <text evidence="4">The sequence shown here is derived from an EMBL/GenBank/DDBJ whole genome shotgun (WGS) entry which is preliminary data.</text>
</comment>
<gene>
    <name evidence="4" type="primary">KHK_0</name>
    <name evidence="4" type="ORF">A0J61_08812</name>
</gene>
<dbReference type="Proteomes" id="UP000093000">
    <property type="component" value="Unassembled WGS sequence"/>
</dbReference>
<evidence type="ECO:0000256" key="2">
    <source>
        <dbReference type="ARBA" id="ARBA00022777"/>
    </source>
</evidence>
<dbReference type="PANTHER" id="PTHR42774">
    <property type="entry name" value="PHOSPHOTRANSFERASE SYSTEM TRANSPORT PROTEIN"/>
    <property type="match status" value="1"/>
</dbReference>
<name>A0A1C7N1Y9_9FUNG</name>
<feature type="non-terminal residue" evidence="4">
    <location>
        <position position="1"/>
    </location>
</feature>
<feature type="domain" description="Carbohydrate kinase PfkB" evidence="3">
    <location>
        <begin position="23"/>
        <end position="143"/>
    </location>
</feature>
<protein>
    <submittedName>
        <fullName evidence="4">Ketohexokinase</fullName>
    </submittedName>
</protein>
<keyword evidence="2 4" id="KW-0418">Kinase</keyword>
<evidence type="ECO:0000313" key="4">
    <source>
        <dbReference type="EMBL" id="OBZ83133.1"/>
    </source>
</evidence>
<dbReference type="PANTHER" id="PTHR42774:SF3">
    <property type="entry name" value="KETOHEXOKINASE"/>
    <property type="match status" value="1"/>
</dbReference>
<proteinExistence type="predicted"/>
<dbReference type="EMBL" id="LUGH01000716">
    <property type="protein sequence ID" value="OBZ83133.1"/>
    <property type="molecule type" value="Genomic_DNA"/>
</dbReference>
<dbReference type="InterPro" id="IPR029056">
    <property type="entry name" value="Ribokinase-like"/>
</dbReference>
<dbReference type="InterPro" id="IPR052562">
    <property type="entry name" value="Ketohexokinase-related"/>
</dbReference>
<evidence type="ECO:0000313" key="5">
    <source>
        <dbReference type="Proteomes" id="UP000093000"/>
    </source>
</evidence>
<dbReference type="STRING" id="101091.A0A1C7N1Y9"/>
<dbReference type="InterPro" id="IPR002173">
    <property type="entry name" value="Carboh/pur_kinase_PfkB_CS"/>
</dbReference>
<dbReference type="SUPFAM" id="SSF53613">
    <property type="entry name" value="Ribokinase-like"/>
    <property type="match status" value="1"/>
</dbReference>
<dbReference type="InParanoid" id="A0A1C7N1Y9"/>
<evidence type="ECO:0000259" key="3">
    <source>
        <dbReference type="Pfam" id="PF00294"/>
    </source>
</evidence>
<accession>A0A1C7N1Y9</accession>
<dbReference type="AlphaFoldDB" id="A0A1C7N1Y9"/>
<dbReference type="OrthoDB" id="204058at2759"/>
<evidence type="ECO:0000256" key="1">
    <source>
        <dbReference type="ARBA" id="ARBA00022679"/>
    </source>
</evidence>
<dbReference type="GO" id="GO:0016301">
    <property type="term" value="F:kinase activity"/>
    <property type="evidence" value="ECO:0007669"/>
    <property type="project" value="UniProtKB-KW"/>
</dbReference>
<keyword evidence="5" id="KW-1185">Reference proteome</keyword>
<organism evidence="4 5">
    <name type="scientific">Choanephora cucurbitarum</name>
    <dbReference type="NCBI Taxonomy" id="101091"/>
    <lineage>
        <taxon>Eukaryota</taxon>
        <taxon>Fungi</taxon>
        <taxon>Fungi incertae sedis</taxon>
        <taxon>Mucoromycota</taxon>
        <taxon>Mucoromycotina</taxon>
        <taxon>Mucoromycetes</taxon>
        <taxon>Mucorales</taxon>
        <taxon>Mucorineae</taxon>
        <taxon>Choanephoraceae</taxon>
        <taxon>Choanephoroideae</taxon>
        <taxon>Choanephora</taxon>
    </lineage>
</organism>